<sequence>MKSSSTKTGPKPITGGSSGHSTKLSLAAQFDDMCRSGNGLILDSQEQNLMNQMLPKWQEMTRELVTTRQQLDKMVAENQELRSIVKQLAADHRRERCRRKRYERQLSEWRNKCLSMKSIAFNNVERNLELEELFAELDLSSSGHQSDYETAYEEDSDDNDDNLTFTVEDSSVDNTIDMSLPEYMEYRSSQSQASGIYISDLKSNKSADKQTPDGGGGGGEGLDMWRLFDTIRVCKLESESIELSDKPIDEFVKRLVSMIVFDLRLFKNGYFGTFTLLCDQLVMPYTQALKTRFNAELLALNTSAEDLISIIKCMLQWDRSLREIRQEFPRLMTAESLESSDNEFDWKSTLESTINISDKEVNNTFDIMYGRDRDVSIKFTRQSYEDMDFNPILELIEWKSLENEIKLKFDYKSRLTLFEELDNN</sequence>
<evidence type="ECO:0000256" key="2">
    <source>
        <dbReference type="SAM" id="MobiDB-lite"/>
    </source>
</evidence>
<feature type="compositionally biased region" description="Acidic residues" evidence="2">
    <location>
        <begin position="150"/>
        <end position="161"/>
    </location>
</feature>
<dbReference type="EMBL" id="OC861396">
    <property type="protein sequence ID" value="CAD7629417.1"/>
    <property type="molecule type" value="Genomic_DNA"/>
</dbReference>
<organism evidence="3">
    <name type="scientific">Medioppia subpectinata</name>
    <dbReference type="NCBI Taxonomy" id="1979941"/>
    <lineage>
        <taxon>Eukaryota</taxon>
        <taxon>Metazoa</taxon>
        <taxon>Ecdysozoa</taxon>
        <taxon>Arthropoda</taxon>
        <taxon>Chelicerata</taxon>
        <taxon>Arachnida</taxon>
        <taxon>Acari</taxon>
        <taxon>Acariformes</taxon>
        <taxon>Sarcoptiformes</taxon>
        <taxon>Oribatida</taxon>
        <taxon>Brachypylina</taxon>
        <taxon>Oppioidea</taxon>
        <taxon>Oppiidae</taxon>
        <taxon>Medioppia</taxon>
    </lineage>
</organism>
<dbReference type="OrthoDB" id="6535366at2759"/>
<name>A0A7R9KWK0_9ACAR</name>
<keyword evidence="1" id="KW-0175">Coiled coil</keyword>
<evidence type="ECO:0000313" key="4">
    <source>
        <dbReference type="Proteomes" id="UP000759131"/>
    </source>
</evidence>
<dbReference type="EMBL" id="CAJPIZ010006821">
    <property type="protein sequence ID" value="CAG2109847.1"/>
    <property type="molecule type" value="Genomic_DNA"/>
</dbReference>
<evidence type="ECO:0000256" key="1">
    <source>
        <dbReference type="SAM" id="Coils"/>
    </source>
</evidence>
<keyword evidence="4" id="KW-1185">Reference proteome</keyword>
<reference evidence="3" key="1">
    <citation type="submission" date="2020-11" db="EMBL/GenBank/DDBJ databases">
        <authorList>
            <person name="Tran Van P."/>
        </authorList>
    </citation>
    <scope>NUCLEOTIDE SEQUENCE</scope>
</reference>
<proteinExistence type="predicted"/>
<feature type="region of interest" description="Disordered" evidence="2">
    <location>
        <begin position="145"/>
        <end position="167"/>
    </location>
</feature>
<accession>A0A7R9KWK0</accession>
<feature type="coiled-coil region" evidence="1">
    <location>
        <begin position="71"/>
        <end position="112"/>
    </location>
</feature>
<dbReference type="AlphaFoldDB" id="A0A7R9KWK0"/>
<protein>
    <submittedName>
        <fullName evidence="3">Uncharacterized protein</fullName>
    </submittedName>
</protein>
<evidence type="ECO:0000313" key="3">
    <source>
        <dbReference type="EMBL" id="CAD7629417.1"/>
    </source>
</evidence>
<dbReference type="Proteomes" id="UP000759131">
    <property type="component" value="Unassembled WGS sequence"/>
</dbReference>
<gene>
    <name evidence="3" type="ORF">OSB1V03_LOCUS9834</name>
</gene>
<feature type="region of interest" description="Disordered" evidence="2">
    <location>
        <begin position="1"/>
        <end position="21"/>
    </location>
</feature>